<dbReference type="SUPFAM" id="SSF52540">
    <property type="entry name" value="P-loop containing nucleoside triphosphate hydrolases"/>
    <property type="match status" value="1"/>
</dbReference>
<dbReference type="RefSeq" id="WP_089863731.1">
    <property type="nucleotide sequence ID" value="NZ_FNGL01000003.1"/>
</dbReference>
<accession>A0ABY0QJ82</accession>
<evidence type="ECO:0000313" key="2">
    <source>
        <dbReference type="EMBL" id="SDK95027.1"/>
    </source>
</evidence>
<proteinExistence type="predicted"/>
<dbReference type="PANTHER" id="PTHR37291:SF1">
    <property type="entry name" value="TYPE IV METHYL-DIRECTED RESTRICTION ENZYME ECOKMCRB SUBUNIT"/>
    <property type="match status" value="1"/>
</dbReference>
<keyword evidence="2" id="KW-0540">Nuclease</keyword>
<dbReference type="EMBL" id="FNGL01000003">
    <property type="protein sequence ID" value="SDK95027.1"/>
    <property type="molecule type" value="Genomic_DNA"/>
</dbReference>
<dbReference type="InterPro" id="IPR011704">
    <property type="entry name" value="ATPase_dyneun-rel_AAA"/>
</dbReference>
<dbReference type="Pfam" id="PF07728">
    <property type="entry name" value="AAA_5"/>
    <property type="match status" value="1"/>
</dbReference>
<dbReference type="Gene3D" id="3.40.50.300">
    <property type="entry name" value="P-loop containing nucleotide triphosphate hydrolases"/>
    <property type="match status" value="1"/>
</dbReference>
<dbReference type="SMART" id="SM00382">
    <property type="entry name" value="AAA"/>
    <property type="match status" value="1"/>
</dbReference>
<dbReference type="PANTHER" id="PTHR37291">
    <property type="entry name" value="5-METHYLCYTOSINE-SPECIFIC RESTRICTION ENZYME B"/>
    <property type="match status" value="1"/>
</dbReference>
<dbReference type="InterPro" id="IPR027417">
    <property type="entry name" value="P-loop_NTPase"/>
</dbReference>
<dbReference type="GO" id="GO:0004519">
    <property type="term" value="F:endonuclease activity"/>
    <property type="evidence" value="ECO:0007669"/>
    <property type="project" value="UniProtKB-KW"/>
</dbReference>
<evidence type="ECO:0000313" key="3">
    <source>
        <dbReference type="Proteomes" id="UP000198811"/>
    </source>
</evidence>
<keyword evidence="2" id="KW-0378">Hydrolase</keyword>
<protein>
    <submittedName>
        <fullName evidence="2">5-methylcytosine-specific restriction endonuclease McrBC, GTP-binding regulatory subunit McrB</fullName>
    </submittedName>
</protein>
<feature type="domain" description="AAA+ ATPase" evidence="1">
    <location>
        <begin position="244"/>
        <end position="424"/>
    </location>
</feature>
<dbReference type="Pfam" id="PF12102">
    <property type="entry name" value="MrcB_N"/>
    <property type="match status" value="1"/>
</dbReference>
<dbReference type="InterPro" id="IPR052934">
    <property type="entry name" value="Methyl-DNA_Rec/Restrict_Enz"/>
</dbReference>
<evidence type="ECO:0000259" key="1">
    <source>
        <dbReference type="SMART" id="SM00382"/>
    </source>
</evidence>
<dbReference type="InterPro" id="IPR021961">
    <property type="entry name" value="McrB_DNA-bd"/>
</dbReference>
<dbReference type="Gene3D" id="3.30.920.90">
    <property type="match status" value="1"/>
</dbReference>
<organism evidence="2 3">
    <name type="scientific">Clostridium cochlearium</name>
    <dbReference type="NCBI Taxonomy" id="1494"/>
    <lineage>
        <taxon>Bacteria</taxon>
        <taxon>Bacillati</taxon>
        <taxon>Bacillota</taxon>
        <taxon>Clostridia</taxon>
        <taxon>Eubacteriales</taxon>
        <taxon>Clostridiaceae</taxon>
        <taxon>Clostridium</taxon>
    </lineage>
</organism>
<reference evidence="2 3" key="1">
    <citation type="submission" date="2016-10" db="EMBL/GenBank/DDBJ databases">
        <authorList>
            <person name="Varghese N."/>
            <person name="Submissions S."/>
        </authorList>
    </citation>
    <scope>NUCLEOTIDE SEQUENCE [LARGE SCALE GENOMIC DNA]</scope>
    <source>
        <strain evidence="2 3">NLAE-zl-C224</strain>
    </source>
</reference>
<sequence>MITNYFIDILDNYLESKTTGRFNKNHEMFKLINYTTTDALNEIVKEYGLGARGSCGAGTWTRYPWIAAYNEEITTTIQRGVYIVYLFSEDMSRVYLTLNQGCTNLKRELGTKAAKESMISTREMIRNTLNNTRFNTDNDLIIGNVDYEIGSIYYKEYLRDNFPNEEEFLEDLKDMIRIYDDYYNIIYLKDNETIDNQIEIKLNKQKSGEKDMKDNMNRIYKNIKSKGFIFSYEDLSNFYLSLKTKPFLILAGISGTGKSKLVKLFAEAIGATTSNNQYSIISVKPDWNDSTELFGYKNINDEFIPGQLTRVIQEASKPENLDKPYFVCLDEMNLARVEYYLSEYLSIIESRYFDDNNRLLTDRIFSKGYLPEDNLYANLRIPENLYIIGTVNMDDTTFAFSRKVLDRVNTIEFSDVRLDILDFDFEDNIENMNLDNSWFKTSYLSIKDAIKADREYVKKVNKEIIEINNIMAMGNKHFGYRVRDEIVFYMLENKRYGLLEEHIAFDYQIMQKILPTITGSDRVIKDILIDLYNYCNPSNNIIDGIDYIRHGEEGLETALYMNSANKILMMLRGYEDGFVSFW</sequence>
<comment type="caution">
    <text evidence="2">The sequence shown here is derived from an EMBL/GenBank/DDBJ whole genome shotgun (WGS) entry which is preliminary data.</text>
</comment>
<gene>
    <name evidence="2" type="ORF">SAMN05216497_10322</name>
</gene>
<name>A0ABY0QJ82_CLOCO</name>
<dbReference type="Proteomes" id="UP000198811">
    <property type="component" value="Unassembled WGS sequence"/>
</dbReference>
<keyword evidence="3" id="KW-1185">Reference proteome</keyword>
<keyword evidence="2" id="KW-0255">Endonuclease</keyword>
<dbReference type="InterPro" id="IPR003593">
    <property type="entry name" value="AAA+_ATPase"/>
</dbReference>